<sequence length="109" mass="12050">MSSMSRASSDELEKGATGVKAAAAKEVNPRVALWAKVLVDVLAVWQVLFFIGFFMWMVSIANNWWDPWPAVVIVLPITVFALWIKPKTKYAAEPGSGDNNLSNKLLAEK</sequence>
<organism evidence="3 5">
    <name type="scientific">Urochloa decumbens</name>
    <dbReference type="NCBI Taxonomy" id="240449"/>
    <lineage>
        <taxon>Eukaryota</taxon>
        <taxon>Viridiplantae</taxon>
        <taxon>Streptophyta</taxon>
        <taxon>Embryophyta</taxon>
        <taxon>Tracheophyta</taxon>
        <taxon>Spermatophyta</taxon>
        <taxon>Magnoliopsida</taxon>
        <taxon>Liliopsida</taxon>
        <taxon>Poales</taxon>
        <taxon>Poaceae</taxon>
        <taxon>PACMAD clade</taxon>
        <taxon>Panicoideae</taxon>
        <taxon>Panicodae</taxon>
        <taxon>Paniceae</taxon>
        <taxon>Melinidinae</taxon>
        <taxon>Urochloa</taxon>
    </lineage>
</organism>
<evidence type="ECO:0000256" key="1">
    <source>
        <dbReference type="SAM" id="MobiDB-lite"/>
    </source>
</evidence>
<dbReference type="EMBL" id="OZ075125">
    <property type="protein sequence ID" value="CAL4928695.1"/>
    <property type="molecule type" value="Genomic_DNA"/>
</dbReference>
<keyword evidence="2" id="KW-0812">Transmembrane</keyword>
<keyword evidence="5" id="KW-1185">Reference proteome</keyword>
<gene>
    <name evidence="3" type="ORF">URODEC1_LOCUS25344</name>
    <name evidence="4" type="ORF">URODEC1_LOCUS30460</name>
</gene>
<feature type="region of interest" description="Disordered" evidence="1">
    <location>
        <begin position="90"/>
        <end position="109"/>
    </location>
</feature>
<dbReference type="Proteomes" id="UP001497457">
    <property type="component" value="Chromosome 16b"/>
</dbReference>
<dbReference type="AlphaFoldDB" id="A0ABC8XPC7"/>
<dbReference type="EMBL" id="OZ075126">
    <property type="protein sequence ID" value="CAL4937309.1"/>
    <property type="molecule type" value="Genomic_DNA"/>
</dbReference>
<reference evidence="3 5" key="1">
    <citation type="submission" date="2024-10" db="EMBL/GenBank/DDBJ databases">
        <authorList>
            <person name="Ryan C."/>
        </authorList>
    </citation>
    <scope>NUCLEOTIDE SEQUENCE [LARGE SCALE GENOMIC DNA]</scope>
</reference>
<proteinExistence type="predicted"/>
<evidence type="ECO:0000313" key="3">
    <source>
        <dbReference type="EMBL" id="CAL4928695.1"/>
    </source>
</evidence>
<keyword evidence="2" id="KW-1133">Transmembrane helix</keyword>
<dbReference type="Proteomes" id="UP001497457">
    <property type="component" value="Chromosome 15b"/>
</dbReference>
<evidence type="ECO:0000256" key="2">
    <source>
        <dbReference type="SAM" id="Phobius"/>
    </source>
</evidence>
<feature type="region of interest" description="Disordered" evidence="1">
    <location>
        <begin position="1"/>
        <end position="22"/>
    </location>
</feature>
<accession>A0ABC8XPC7</accession>
<feature type="transmembrane region" description="Helical" evidence="2">
    <location>
        <begin position="67"/>
        <end position="84"/>
    </location>
</feature>
<feature type="transmembrane region" description="Helical" evidence="2">
    <location>
        <begin position="37"/>
        <end position="61"/>
    </location>
</feature>
<evidence type="ECO:0000313" key="4">
    <source>
        <dbReference type="EMBL" id="CAL4937309.1"/>
    </source>
</evidence>
<name>A0ABC8XPC7_9POAL</name>
<keyword evidence="2" id="KW-0472">Membrane</keyword>
<protein>
    <submittedName>
        <fullName evidence="3">Uncharacterized protein</fullName>
    </submittedName>
</protein>
<evidence type="ECO:0000313" key="5">
    <source>
        <dbReference type="Proteomes" id="UP001497457"/>
    </source>
</evidence>